<protein>
    <submittedName>
        <fullName evidence="1">Uncharacterized protein</fullName>
    </submittedName>
</protein>
<proteinExistence type="predicted"/>
<dbReference type="KEGG" id="sfy:GFH48_21445"/>
<evidence type="ECO:0000313" key="1">
    <source>
        <dbReference type="EMBL" id="QFZ75489.1"/>
    </source>
</evidence>
<keyword evidence="2" id="KW-1185">Reference proteome</keyword>
<dbReference type="RefSeq" id="WP_153289752.1">
    <property type="nucleotide sequence ID" value="NZ_CP045643.1"/>
</dbReference>
<reference evidence="1 2" key="1">
    <citation type="submission" date="2019-10" db="EMBL/GenBank/DDBJ databases">
        <title>A novel species.</title>
        <authorList>
            <person name="Gao J."/>
        </authorList>
    </citation>
    <scope>NUCLEOTIDE SEQUENCE [LARGE SCALE GENOMIC DNA]</scope>
    <source>
        <strain evidence="1 2">QMT-28</strain>
    </source>
</reference>
<dbReference type="EMBL" id="CP045643">
    <property type="protein sequence ID" value="QFZ75489.1"/>
    <property type="molecule type" value="Genomic_DNA"/>
</dbReference>
<name>A0A5Q0LGA5_9ACTN</name>
<evidence type="ECO:0000313" key="2">
    <source>
        <dbReference type="Proteomes" id="UP000326179"/>
    </source>
</evidence>
<accession>A0A5Q0LGA5</accession>
<gene>
    <name evidence="1" type="ORF">GFH48_21445</name>
</gene>
<dbReference type="Proteomes" id="UP000326179">
    <property type="component" value="Chromosome"/>
</dbReference>
<sequence>MTKRAGFYQEISGPDAAADGAPSLRDAVRSSGPWDEDRILAYLESAREIYTTMGARRDALTDDEWIAGSESLMTDGTWIWPIDLMHYVRRHHVSLPQEFLDHMRAGGYTVPAVSDERARQIFREEFPDSAPTAVSSKSAAFFTWYVPKLTSAAADRLLAHLDSAGLFAVPPLTGALFGFCETPTGTREPLMGDGAVLAAALAESRCTRVEFTCWKGYDQSLTGIVRRTDETTQSITLRIADIPEPDREEAVAALVRILDQDAAGCRGFVIDRTGVSAAQDWDGVLTGTGARFTTWPDTIGILRERVPEHPELAGSEATEYGALHVFHRP</sequence>
<dbReference type="AlphaFoldDB" id="A0A5Q0LGA5"/>
<organism evidence="1 2">
    <name type="scientific">Streptomyces fagopyri</name>
    <dbReference type="NCBI Taxonomy" id="2662397"/>
    <lineage>
        <taxon>Bacteria</taxon>
        <taxon>Bacillati</taxon>
        <taxon>Actinomycetota</taxon>
        <taxon>Actinomycetes</taxon>
        <taxon>Kitasatosporales</taxon>
        <taxon>Streptomycetaceae</taxon>
        <taxon>Streptomyces</taxon>
    </lineage>
</organism>